<dbReference type="GO" id="GO:0005829">
    <property type="term" value="C:cytosol"/>
    <property type="evidence" value="ECO:0007669"/>
    <property type="project" value="TreeGrafter"/>
</dbReference>
<dbReference type="SUPFAM" id="SSF52335">
    <property type="entry name" value="Methylglyoxal synthase-like"/>
    <property type="match status" value="1"/>
</dbReference>
<proteinExistence type="predicted"/>
<sequence length="208" mass="21716">MDSLDDLPRRRRRSFKERLGFIGFGCCGTTWGFRSSSSSAQLSQNIQQQSPDMDIDTGPGQDPNMCLGLSLTAPTSSGSGSSSMNLAAALAAERQLRGAGQTGETVVGVGRMPGTPWRVSLMRLLEETENGDTVAVVSKVAEDKVCSVAGSKQALISLSDKKDLAFVGNGLQELGSGGTASALESAGVVVTKVEQLTQFPEMVSVLAV</sequence>
<dbReference type="AlphaFoldDB" id="A0A2Z6M3S9"/>
<dbReference type="Gene3D" id="3.40.50.1380">
    <property type="entry name" value="Methylglyoxal synthase-like domain"/>
    <property type="match status" value="1"/>
</dbReference>
<dbReference type="OrthoDB" id="6017153at2759"/>
<dbReference type="GO" id="GO:0003937">
    <property type="term" value="F:IMP cyclohydrolase activity"/>
    <property type="evidence" value="ECO:0007669"/>
    <property type="project" value="InterPro"/>
</dbReference>
<dbReference type="Proteomes" id="UP000242715">
    <property type="component" value="Unassembled WGS sequence"/>
</dbReference>
<reference evidence="2" key="1">
    <citation type="journal article" date="2017" name="Front. Plant Sci.">
        <title>Climate Clever Clovers: New Paradigm to Reduce the Environmental Footprint of Ruminants by Breeding Low Methanogenic Forages Utilizing Haplotype Variation.</title>
        <authorList>
            <person name="Kaur P."/>
            <person name="Appels R."/>
            <person name="Bayer P.E."/>
            <person name="Keeble-Gagnere G."/>
            <person name="Wang J."/>
            <person name="Hirakawa H."/>
            <person name="Shirasawa K."/>
            <person name="Vercoe P."/>
            <person name="Stefanova K."/>
            <person name="Durmic Z."/>
            <person name="Nichols P."/>
            <person name="Revell C."/>
            <person name="Isobe S.N."/>
            <person name="Edwards D."/>
            <person name="Erskine W."/>
        </authorList>
    </citation>
    <scope>NUCLEOTIDE SEQUENCE [LARGE SCALE GENOMIC DNA]</scope>
    <source>
        <strain evidence="2">cv. Daliak</strain>
    </source>
</reference>
<evidence type="ECO:0000313" key="1">
    <source>
        <dbReference type="EMBL" id="GAU25768.1"/>
    </source>
</evidence>
<dbReference type="PANTHER" id="PTHR11692">
    <property type="entry name" value="BIFUNCTIONAL PURINE BIOSYNTHESIS PROTEIN PURH"/>
    <property type="match status" value="1"/>
</dbReference>
<dbReference type="PANTHER" id="PTHR11692:SF0">
    <property type="entry name" value="BIFUNCTIONAL PURINE BIOSYNTHESIS PROTEIN ATIC"/>
    <property type="match status" value="1"/>
</dbReference>
<evidence type="ECO:0000313" key="2">
    <source>
        <dbReference type="Proteomes" id="UP000242715"/>
    </source>
</evidence>
<protein>
    <submittedName>
        <fullName evidence="1">Uncharacterized protein</fullName>
    </submittedName>
</protein>
<keyword evidence="2" id="KW-1185">Reference proteome</keyword>
<name>A0A2Z6M3S9_TRISU</name>
<accession>A0A2Z6M3S9</accession>
<dbReference type="InterPro" id="IPR036914">
    <property type="entry name" value="MGS-like_dom_sf"/>
</dbReference>
<dbReference type="InterPro" id="IPR002695">
    <property type="entry name" value="PurH-like"/>
</dbReference>
<dbReference type="GO" id="GO:0006189">
    <property type="term" value="P:'de novo' IMP biosynthetic process"/>
    <property type="evidence" value="ECO:0007669"/>
    <property type="project" value="TreeGrafter"/>
</dbReference>
<gene>
    <name evidence="1" type="ORF">TSUD_222250</name>
</gene>
<dbReference type="GO" id="GO:0004643">
    <property type="term" value="F:phosphoribosylaminoimidazolecarboxamide formyltransferase activity"/>
    <property type="evidence" value="ECO:0007669"/>
    <property type="project" value="InterPro"/>
</dbReference>
<dbReference type="EMBL" id="DF973321">
    <property type="protein sequence ID" value="GAU25768.1"/>
    <property type="molecule type" value="Genomic_DNA"/>
</dbReference>
<organism evidence="1 2">
    <name type="scientific">Trifolium subterraneum</name>
    <name type="common">Subterranean clover</name>
    <dbReference type="NCBI Taxonomy" id="3900"/>
    <lineage>
        <taxon>Eukaryota</taxon>
        <taxon>Viridiplantae</taxon>
        <taxon>Streptophyta</taxon>
        <taxon>Embryophyta</taxon>
        <taxon>Tracheophyta</taxon>
        <taxon>Spermatophyta</taxon>
        <taxon>Magnoliopsida</taxon>
        <taxon>eudicotyledons</taxon>
        <taxon>Gunneridae</taxon>
        <taxon>Pentapetalae</taxon>
        <taxon>rosids</taxon>
        <taxon>fabids</taxon>
        <taxon>Fabales</taxon>
        <taxon>Fabaceae</taxon>
        <taxon>Papilionoideae</taxon>
        <taxon>50 kb inversion clade</taxon>
        <taxon>NPAAA clade</taxon>
        <taxon>Hologalegina</taxon>
        <taxon>IRL clade</taxon>
        <taxon>Trifolieae</taxon>
        <taxon>Trifolium</taxon>
    </lineage>
</organism>